<dbReference type="AlphaFoldDB" id="A0A930VXM0"/>
<dbReference type="Proteomes" id="UP000698335">
    <property type="component" value="Unassembled WGS sequence"/>
</dbReference>
<evidence type="ECO:0000313" key="2">
    <source>
        <dbReference type="Proteomes" id="UP000698335"/>
    </source>
</evidence>
<protein>
    <submittedName>
        <fullName evidence="1">Uncharacterized protein</fullName>
    </submittedName>
</protein>
<organism evidence="1 2">
    <name type="scientific">Lancefieldella rimae</name>
    <dbReference type="NCBI Taxonomy" id="1383"/>
    <lineage>
        <taxon>Bacteria</taxon>
        <taxon>Bacillati</taxon>
        <taxon>Actinomycetota</taxon>
        <taxon>Coriobacteriia</taxon>
        <taxon>Coriobacteriales</taxon>
        <taxon>Atopobiaceae</taxon>
        <taxon>Lancefieldella</taxon>
    </lineage>
</organism>
<comment type="caution">
    <text evidence="1">The sequence shown here is derived from an EMBL/GenBank/DDBJ whole genome shotgun (WGS) entry which is preliminary data.</text>
</comment>
<proteinExistence type="predicted"/>
<sequence>MPAVVPVKFSYAARGLWFDWSDSGAQEGDHVICQTERGQEIGLVIDDVRDVTDDELTDTIGDAELKPVLRVASLEDLE</sequence>
<evidence type="ECO:0000313" key="1">
    <source>
        <dbReference type="EMBL" id="MBF4808441.1"/>
    </source>
</evidence>
<feature type="non-terminal residue" evidence="1">
    <location>
        <position position="78"/>
    </location>
</feature>
<accession>A0A930VXM0</accession>
<name>A0A930VXM0_9ACTN</name>
<gene>
    <name evidence="1" type="ORF">HXK26_07090</name>
</gene>
<dbReference type="EMBL" id="JABZGW010000375">
    <property type="protein sequence ID" value="MBF4808441.1"/>
    <property type="molecule type" value="Genomic_DNA"/>
</dbReference>
<reference evidence="1" key="1">
    <citation type="submission" date="2020-04" db="EMBL/GenBank/DDBJ databases">
        <title>Deep metagenomics examines the oral microbiome during advanced dental caries in children, revealing novel taxa and co-occurrences with host molecules.</title>
        <authorList>
            <person name="Baker J.L."/>
            <person name="Morton J.T."/>
            <person name="Dinis M."/>
            <person name="Alvarez R."/>
            <person name="Tran N.C."/>
            <person name="Knight R."/>
            <person name="Edlund A."/>
        </authorList>
    </citation>
    <scope>NUCLEOTIDE SEQUENCE</scope>
    <source>
        <strain evidence="1">JCVI_38_bin.5</strain>
    </source>
</reference>